<organism evidence="1 2">
    <name type="scientific">Xenopus laevis</name>
    <name type="common">African clawed frog</name>
    <dbReference type="NCBI Taxonomy" id="8355"/>
    <lineage>
        <taxon>Eukaryota</taxon>
        <taxon>Metazoa</taxon>
        <taxon>Chordata</taxon>
        <taxon>Craniata</taxon>
        <taxon>Vertebrata</taxon>
        <taxon>Euteleostomi</taxon>
        <taxon>Amphibia</taxon>
        <taxon>Batrachia</taxon>
        <taxon>Anura</taxon>
        <taxon>Pipoidea</taxon>
        <taxon>Pipidae</taxon>
        <taxon>Xenopodinae</taxon>
        <taxon>Xenopus</taxon>
        <taxon>Xenopus</taxon>
    </lineage>
</organism>
<evidence type="ECO:0000313" key="1">
    <source>
        <dbReference type="EMBL" id="OCT65321.1"/>
    </source>
</evidence>
<protein>
    <submittedName>
        <fullName evidence="1">Uncharacterized protein</fullName>
    </submittedName>
</protein>
<name>A0A974C2P6_XENLA</name>
<sequence>MKLLSSGYTSTIASTARTDPLCINYTLRFGIAASGETFWQGKKHQKAR</sequence>
<proteinExistence type="predicted"/>
<reference evidence="2" key="1">
    <citation type="journal article" date="2016" name="Nature">
        <title>Genome evolution in the allotetraploid frog Xenopus laevis.</title>
        <authorList>
            <person name="Session A.M."/>
            <person name="Uno Y."/>
            <person name="Kwon T."/>
            <person name="Chapman J.A."/>
            <person name="Toyoda A."/>
            <person name="Takahashi S."/>
            <person name="Fukui A."/>
            <person name="Hikosaka A."/>
            <person name="Suzuki A."/>
            <person name="Kondo M."/>
            <person name="van Heeringen S.J."/>
            <person name="Quigley I."/>
            <person name="Heinz S."/>
            <person name="Ogino H."/>
            <person name="Ochi H."/>
            <person name="Hellsten U."/>
            <person name="Lyons J.B."/>
            <person name="Simakov O."/>
            <person name="Putnam N."/>
            <person name="Stites J."/>
            <person name="Kuroki Y."/>
            <person name="Tanaka T."/>
            <person name="Michiue T."/>
            <person name="Watanabe M."/>
            <person name="Bogdanovic O."/>
            <person name="Lister R."/>
            <person name="Georgiou G."/>
            <person name="Paranjpe S.S."/>
            <person name="van Kruijsbergen I."/>
            <person name="Shu S."/>
            <person name="Carlson J."/>
            <person name="Kinoshita T."/>
            <person name="Ohta Y."/>
            <person name="Mawaribuchi S."/>
            <person name="Jenkins J."/>
            <person name="Grimwood J."/>
            <person name="Schmutz J."/>
            <person name="Mitros T."/>
            <person name="Mozaffari S.V."/>
            <person name="Suzuki Y."/>
            <person name="Haramoto Y."/>
            <person name="Yamamoto T.S."/>
            <person name="Takagi C."/>
            <person name="Heald R."/>
            <person name="Miller K."/>
            <person name="Haudenschild C."/>
            <person name="Kitzman J."/>
            <person name="Nakayama T."/>
            <person name="Izutsu Y."/>
            <person name="Robert J."/>
            <person name="Fortriede J."/>
            <person name="Burns K."/>
            <person name="Lotay V."/>
            <person name="Karimi K."/>
            <person name="Yasuoka Y."/>
            <person name="Dichmann D.S."/>
            <person name="Flajnik M.F."/>
            <person name="Houston D.W."/>
            <person name="Shendure J."/>
            <person name="DuPasquier L."/>
            <person name="Vize P.D."/>
            <person name="Zorn A.M."/>
            <person name="Ito M."/>
            <person name="Marcotte E.M."/>
            <person name="Wallingford J.B."/>
            <person name="Ito Y."/>
            <person name="Asashima M."/>
            <person name="Ueno N."/>
            <person name="Matsuda Y."/>
            <person name="Veenstra G.J."/>
            <person name="Fujiyama A."/>
            <person name="Harland R.M."/>
            <person name="Taira M."/>
            <person name="Rokhsar D.S."/>
        </authorList>
    </citation>
    <scope>NUCLEOTIDE SEQUENCE [LARGE SCALE GENOMIC DNA]</scope>
    <source>
        <strain evidence="2">J</strain>
    </source>
</reference>
<dbReference type="AlphaFoldDB" id="A0A974C2P6"/>
<dbReference type="Proteomes" id="UP000694892">
    <property type="component" value="Chromosome 8S"/>
</dbReference>
<accession>A0A974C2P6</accession>
<dbReference type="EMBL" id="CM004481">
    <property type="protein sequence ID" value="OCT65321.1"/>
    <property type="molecule type" value="Genomic_DNA"/>
</dbReference>
<gene>
    <name evidence="1" type="ORF">XELAEV_18041561mg</name>
</gene>
<evidence type="ECO:0000313" key="2">
    <source>
        <dbReference type="Proteomes" id="UP000694892"/>
    </source>
</evidence>